<protein>
    <submittedName>
        <fullName evidence="2">Uncharacterized protein isoform X1</fullName>
    </submittedName>
</protein>
<keyword evidence="1" id="KW-1185">Reference proteome</keyword>
<proteinExistence type="predicted"/>
<name>A0AC58IMF7_DANRE</name>
<accession>A0AC58IMF7</accession>
<evidence type="ECO:0000313" key="2">
    <source>
        <dbReference type="RefSeq" id="XP_073795419.1"/>
    </source>
</evidence>
<dbReference type="Proteomes" id="UP000000437">
    <property type="component" value="Chromosome 23"/>
</dbReference>
<organism evidence="1 2">
    <name type="scientific">Danio rerio</name>
    <name type="common">Zebrafish</name>
    <name type="synonym">Brachydanio rerio</name>
    <dbReference type="NCBI Taxonomy" id="7955"/>
    <lineage>
        <taxon>Eukaryota</taxon>
        <taxon>Metazoa</taxon>
        <taxon>Chordata</taxon>
        <taxon>Craniata</taxon>
        <taxon>Vertebrata</taxon>
        <taxon>Euteleostomi</taxon>
        <taxon>Actinopterygii</taxon>
        <taxon>Neopterygii</taxon>
        <taxon>Teleostei</taxon>
        <taxon>Ostariophysi</taxon>
        <taxon>Cypriniformes</taxon>
        <taxon>Danionidae</taxon>
        <taxon>Danioninae</taxon>
        <taxon>Danio</taxon>
    </lineage>
</organism>
<evidence type="ECO:0000313" key="1">
    <source>
        <dbReference type="Proteomes" id="UP000000437"/>
    </source>
</evidence>
<gene>
    <name evidence="2" type="primary">LOC101883438</name>
</gene>
<reference evidence="2" key="1">
    <citation type="submission" date="2025-08" db="UniProtKB">
        <authorList>
            <consortium name="RefSeq"/>
        </authorList>
    </citation>
    <scope>IDENTIFICATION</scope>
    <source>
        <strain evidence="2">Tuebingen</strain>
        <tissue evidence="2">Fibroblasts and whole tissue</tissue>
    </source>
</reference>
<dbReference type="RefSeq" id="XP_073795419.1">
    <property type="nucleotide sequence ID" value="XM_073939318.1"/>
</dbReference>
<sequence length="857" mass="97612">MIGQMDHRKQHVPQLSNAMQLNIMNLVKSGKMSIDEALNQARSGKMHKQKNFEIEEKEPSQYNFSVRKFNRYLWQKRVLQIDFSTRLLCSIEKGIVKRQLLFSDVKNCHDAPGTRFSISFRGRPDYELEAASLEDKQKITQLVNQIIYNNIYSPPENGTLDVETSNLPPDNLKEGHLLLQRGGLASFKWKKYEAHLQTGQLTLYPIAHQPASSNADTSSEYIWQISDIYDSVEGVRCAGGDGTALIIHLSDGMVRVDTPCTIDTFMLRNDKNDFLFRIPKSEHMTTPEALMNERDSWMKAIRELCVDWKRKSQFEDFYEAPDSDFINVTEPESKTQNNHEPPPVPPSQRPRLPRTPTAVHPALPTTPEPLEPLEAPKPPRKPNRSTFCRSVALPLTPPAAACSTSPPTLPILLPPASPVPSGAVLGPASPVPSAPPAPPAPPAPLPPPLPIKSNQISERTKAFHWDLVAQDKIEKSMWSRRSLRKIEIDTSRLFELFGVKETVNSGSLESNSTIEIMLNSKIAHNFNIFLKSFPVQPKELKDKLLIINEEEGGLSDEHITSLRRYVPTPDDVEMYKSHKGDSAELHVVDQYMMEMCNIPNLSAHLDLLLTMRELPISMEDLAPLIIQKIHMCQQLWACESFVSVLEYLLAVGNYLNQNAGKDRAKGFRLSSLTKISQLRGNNRKFTLLHALVEQIMLRDPRLATFFLELAEFETVPGASVKGLTAEVDVVRNEFQKVIQYRKAHKRKNMGNQQIKFFQDMKTAIQKHEADLRQLMKRCEEMRKLYTDILVIFELLFQYLFCCAALERRMGQNLEIGLSLLIWARWTLGRGIYIFDHPFIKVTQFFVLTVRDKRLDGD</sequence>